<gene>
    <name evidence="3" type="ORF">ACFO3G_03195</name>
</gene>
<proteinExistence type="predicted"/>
<feature type="compositionally biased region" description="Basic residues" evidence="2">
    <location>
        <begin position="119"/>
        <end position="131"/>
    </location>
</feature>
<feature type="coiled-coil region" evidence="1">
    <location>
        <begin position="139"/>
        <end position="166"/>
    </location>
</feature>
<accession>A0ABV9K6N0</accession>
<keyword evidence="1" id="KW-0175">Coiled coil</keyword>
<dbReference type="EMBL" id="JBHSGO010000053">
    <property type="protein sequence ID" value="MFC4665623.1"/>
    <property type="molecule type" value="Genomic_DNA"/>
</dbReference>
<protein>
    <submittedName>
        <fullName evidence="3">Transposase</fullName>
    </submittedName>
</protein>
<comment type="caution">
    <text evidence="3">The sequence shown here is derived from an EMBL/GenBank/DDBJ whole genome shotgun (WGS) entry which is preliminary data.</text>
</comment>
<dbReference type="InterPro" id="IPR036388">
    <property type="entry name" value="WH-like_DNA-bd_sf"/>
</dbReference>
<evidence type="ECO:0000313" key="3">
    <source>
        <dbReference type="EMBL" id="MFC4665623.1"/>
    </source>
</evidence>
<name>A0ABV9K6N0_9PORP</name>
<feature type="region of interest" description="Disordered" evidence="2">
    <location>
        <begin position="119"/>
        <end position="139"/>
    </location>
</feature>
<dbReference type="InterPro" id="IPR052057">
    <property type="entry name" value="IS150/IS1296_orfA-like"/>
</dbReference>
<reference evidence="4" key="1">
    <citation type="journal article" date="2019" name="Int. J. Syst. Evol. Microbiol.">
        <title>The Global Catalogue of Microorganisms (GCM) 10K type strain sequencing project: providing services to taxonomists for standard genome sequencing and annotation.</title>
        <authorList>
            <consortium name="The Broad Institute Genomics Platform"/>
            <consortium name="The Broad Institute Genome Sequencing Center for Infectious Disease"/>
            <person name="Wu L."/>
            <person name="Ma J."/>
        </authorList>
    </citation>
    <scope>NUCLEOTIDE SEQUENCE [LARGE SCALE GENOMIC DNA]</scope>
    <source>
        <strain evidence="4">CGMCC 4.7357</strain>
    </source>
</reference>
<evidence type="ECO:0000313" key="4">
    <source>
        <dbReference type="Proteomes" id="UP001596020"/>
    </source>
</evidence>
<dbReference type="Proteomes" id="UP001596020">
    <property type="component" value="Unassembled WGS sequence"/>
</dbReference>
<evidence type="ECO:0000256" key="1">
    <source>
        <dbReference type="SAM" id="Coils"/>
    </source>
</evidence>
<organism evidence="3 4">
    <name type="scientific">Falsiporphyromonas endometrii</name>
    <dbReference type="NCBI Taxonomy" id="1387297"/>
    <lineage>
        <taxon>Bacteria</taxon>
        <taxon>Pseudomonadati</taxon>
        <taxon>Bacteroidota</taxon>
        <taxon>Bacteroidia</taxon>
        <taxon>Bacteroidales</taxon>
        <taxon>Porphyromonadaceae</taxon>
        <taxon>Falsiporphyromonas</taxon>
    </lineage>
</organism>
<feature type="non-terminal residue" evidence="3">
    <location>
        <position position="168"/>
    </location>
</feature>
<sequence length="168" mass="19797">MESNKKKRRKHSYYDRLRYMHMLEEGYSFNYIKKHYGINDDLLKTLWDRYQHLGPAGLEKKKKNQSDSQLRKSVVLDIENNHLTLFQASLKYDVSTSAIQIWLKLARKNGLSALDVQKKRGRPKGMGRPRKNSSPLTEVEKLRKENQELKTQIALLKKVRALVEERNA</sequence>
<dbReference type="PANTHER" id="PTHR33795">
    <property type="entry name" value="INSERTION ELEMENT IS150 PROTEIN INSJ"/>
    <property type="match status" value="1"/>
</dbReference>
<dbReference type="InterPro" id="IPR010921">
    <property type="entry name" value="Trp_repressor/repl_initiator"/>
</dbReference>
<dbReference type="PANTHER" id="PTHR33795:SF1">
    <property type="entry name" value="INSERTION ELEMENT IS150 PROTEIN INSJ"/>
    <property type="match status" value="1"/>
</dbReference>
<evidence type="ECO:0000256" key="2">
    <source>
        <dbReference type="SAM" id="MobiDB-lite"/>
    </source>
</evidence>
<keyword evidence="4" id="KW-1185">Reference proteome</keyword>
<dbReference type="RefSeq" id="WP_380077933.1">
    <property type="nucleotide sequence ID" value="NZ_JBHSGO010000053.1"/>
</dbReference>
<dbReference type="Gene3D" id="1.10.10.10">
    <property type="entry name" value="Winged helix-like DNA-binding domain superfamily/Winged helix DNA-binding domain"/>
    <property type="match status" value="1"/>
</dbReference>
<dbReference type="SUPFAM" id="SSF48295">
    <property type="entry name" value="TrpR-like"/>
    <property type="match status" value="1"/>
</dbReference>